<dbReference type="GO" id="GO:0016747">
    <property type="term" value="F:acyltransferase activity, transferring groups other than amino-acyl groups"/>
    <property type="evidence" value="ECO:0007669"/>
    <property type="project" value="InterPro"/>
</dbReference>
<dbReference type="PANTHER" id="PTHR34815">
    <property type="entry name" value="LYSINE ACETYLTRANSFERASE"/>
    <property type="match status" value="1"/>
</dbReference>
<dbReference type="SUPFAM" id="SSF55729">
    <property type="entry name" value="Acyl-CoA N-acyltransferases (Nat)"/>
    <property type="match status" value="1"/>
</dbReference>
<gene>
    <name evidence="4" type="ordered locus">MXAN_6093</name>
</gene>
<reference evidence="4 5" key="1">
    <citation type="journal article" date="2006" name="Proc. Natl. Acad. Sci. U.S.A.">
        <title>Evolution of sensory complexity recorded in a myxobacterial genome.</title>
        <authorList>
            <person name="Goldman B.S."/>
            <person name="Nierman W.C."/>
            <person name="Kaiser D."/>
            <person name="Slater S.C."/>
            <person name="Durkin A.S."/>
            <person name="Eisen J.A."/>
            <person name="Ronning C.M."/>
            <person name="Barbazuk W.B."/>
            <person name="Blanchard M."/>
            <person name="Field C."/>
            <person name="Halling C."/>
            <person name="Hinkle G."/>
            <person name="Iartchuk O."/>
            <person name="Kim H.S."/>
            <person name="Mackenzie C."/>
            <person name="Madupu R."/>
            <person name="Miller N."/>
            <person name="Shvartsbeyn A."/>
            <person name="Sullivan S.A."/>
            <person name="Vaudin M."/>
            <person name="Wiegand R."/>
            <person name="Kaplan H.B."/>
        </authorList>
    </citation>
    <scope>NUCLEOTIDE SEQUENCE [LARGE SCALE GENOMIC DNA]</scope>
    <source>
        <strain evidence="5">DK1622</strain>
    </source>
</reference>
<feature type="compositionally biased region" description="Low complexity" evidence="1">
    <location>
        <begin position="9"/>
        <end position="20"/>
    </location>
</feature>
<dbReference type="AlphaFoldDB" id="Q1CZE5"/>
<keyword evidence="5" id="KW-1185">Reference proteome</keyword>
<dbReference type="KEGG" id="mxa:MXAN_6093"/>
<organism evidence="4 5">
    <name type="scientific">Myxococcus xanthus (strain DK1622)</name>
    <dbReference type="NCBI Taxonomy" id="246197"/>
    <lineage>
        <taxon>Bacteria</taxon>
        <taxon>Pseudomonadati</taxon>
        <taxon>Myxococcota</taxon>
        <taxon>Myxococcia</taxon>
        <taxon>Myxococcales</taxon>
        <taxon>Cystobacterineae</taxon>
        <taxon>Myxococcaceae</taxon>
        <taxon>Myxococcus</taxon>
    </lineage>
</organism>
<proteinExistence type="predicted"/>
<feature type="domain" description="N-acetyltransferase" evidence="2">
    <location>
        <begin position="78"/>
        <end position="166"/>
    </location>
</feature>
<dbReference type="HOGENOM" id="CLU_873838_0_0_7"/>
<dbReference type="InterPro" id="IPR055100">
    <property type="entry name" value="GNAT_LYC1-like"/>
</dbReference>
<sequence>MASSTWDRPTFSSTSGSPTPCACEAEGRQASRALQGCCEASRARLPCPAMHLVVANEAQKAERDRHTYTAWGSPLTVEQFLEREQRLRAHPWSRDTMRTWLLCDDAGRVLTSCETFRTPSYLRGPDCQTTRGDSFVIASVYTEPALRGHGHATRLMDQVAAELERTEPDAQAAVLYSDVGARIYRRSGYLEVPAWDWHLPVGNGPLIRKVDALLEDADVPSALERMRRPEVPFYLWPGASQVDWHLERERIYAELLRRPRPRACGAVVGASTALWAMMARQGELVVLMLDARSEDDAAALLEAAGAQAHKAGLSKVVLWEEPGTMPWVARLPEASREARDGSLPMVRPLREGLPTAADIPFARALWA</sequence>
<dbReference type="EMBL" id="CP000113">
    <property type="protein sequence ID" value="ABF86130.1"/>
    <property type="molecule type" value="Genomic_DNA"/>
</dbReference>
<dbReference type="PANTHER" id="PTHR34815:SF2">
    <property type="entry name" value="N-ACETYLTRANSFERASE DOMAIN-CONTAINING PROTEIN"/>
    <property type="match status" value="1"/>
</dbReference>
<dbReference type="Pfam" id="PF00583">
    <property type="entry name" value="Acetyltransf_1"/>
    <property type="match status" value="1"/>
</dbReference>
<dbReference type="InterPro" id="IPR000182">
    <property type="entry name" value="GNAT_dom"/>
</dbReference>
<dbReference type="InterPro" id="IPR016181">
    <property type="entry name" value="Acyl_CoA_acyltransferase"/>
</dbReference>
<dbReference type="Proteomes" id="UP000002402">
    <property type="component" value="Chromosome"/>
</dbReference>
<dbReference type="eggNOG" id="COG3393">
    <property type="taxonomic scope" value="Bacteria"/>
</dbReference>
<evidence type="ECO:0008006" key="6">
    <source>
        <dbReference type="Google" id="ProtNLM"/>
    </source>
</evidence>
<evidence type="ECO:0000313" key="4">
    <source>
        <dbReference type="EMBL" id="ABF86130.1"/>
    </source>
</evidence>
<protein>
    <recommendedName>
        <fullName evidence="6">GNAT family N-acetyltransferase</fullName>
    </recommendedName>
</protein>
<dbReference type="Pfam" id="PF22998">
    <property type="entry name" value="GNAT_LYC1-like"/>
    <property type="match status" value="1"/>
</dbReference>
<dbReference type="EnsemblBacteria" id="ABF86130">
    <property type="protein sequence ID" value="ABF86130"/>
    <property type="gene ID" value="MXAN_6093"/>
</dbReference>
<dbReference type="Gene3D" id="3.40.630.30">
    <property type="match status" value="1"/>
</dbReference>
<evidence type="ECO:0000256" key="1">
    <source>
        <dbReference type="SAM" id="MobiDB-lite"/>
    </source>
</evidence>
<dbReference type="OrthoDB" id="5379561at2"/>
<accession>Q1CZE5</accession>
<dbReference type="InterPro" id="IPR053013">
    <property type="entry name" value="LAT"/>
</dbReference>
<evidence type="ECO:0000259" key="3">
    <source>
        <dbReference type="Pfam" id="PF22998"/>
    </source>
</evidence>
<evidence type="ECO:0000313" key="5">
    <source>
        <dbReference type="Proteomes" id="UP000002402"/>
    </source>
</evidence>
<feature type="domain" description="LYC1 C-terminal" evidence="3">
    <location>
        <begin position="229"/>
        <end position="352"/>
    </location>
</feature>
<name>Q1CZE5_MYXXD</name>
<feature type="region of interest" description="Disordered" evidence="1">
    <location>
        <begin position="1"/>
        <end position="20"/>
    </location>
</feature>
<dbReference type="STRING" id="246197.MXAN_6093"/>
<evidence type="ECO:0000259" key="2">
    <source>
        <dbReference type="Pfam" id="PF00583"/>
    </source>
</evidence>